<dbReference type="Pfam" id="PF02880">
    <property type="entry name" value="PGM_PMM_III"/>
    <property type="match status" value="1"/>
</dbReference>
<keyword evidence="13" id="KW-1185">Reference proteome</keyword>
<evidence type="ECO:0000256" key="7">
    <source>
        <dbReference type="RuleBase" id="RU004326"/>
    </source>
</evidence>
<keyword evidence="4 7" id="KW-0479">Metal-binding</keyword>
<dbReference type="Pfam" id="PF02878">
    <property type="entry name" value="PGM_PMM_I"/>
    <property type="match status" value="1"/>
</dbReference>
<dbReference type="Pfam" id="PF02879">
    <property type="entry name" value="PGM_PMM_II"/>
    <property type="match status" value="1"/>
</dbReference>
<dbReference type="KEGG" id="kvl:KVU_2372"/>
<dbReference type="HOGENOM" id="CLU_045514_1_0_5"/>
<evidence type="ECO:0000256" key="5">
    <source>
        <dbReference type="ARBA" id="ARBA00022842"/>
    </source>
</evidence>
<dbReference type="InterPro" id="IPR016055">
    <property type="entry name" value="A-D-PHexomutase_a/b/a-I/II/III"/>
</dbReference>
<keyword evidence="5 7" id="KW-0460">Magnesium</keyword>
<dbReference type="InterPro" id="IPR005843">
    <property type="entry name" value="A-D-PHexomutase_C"/>
</dbReference>
<evidence type="ECO:0000256" key="4">
    <source>
        <dbReference type="ARBA" id="ARBA00022723"/>
    </source>
</evidence>
<dbReference type="PANTHER" id="PTHR42946:SF1">
    <property type="entry name" value="PHOSPHOGLUCOMUTASE (ALPHA-D-GLUCOSE-1,6-BISPHOSPHATE-DEPENDENT)"/>
    <property type="match status" value="1"/>
</dbReference>
<dbReference type="eggNOG" id="COG1109">
    <property type="taxonomic scope" value="Bacteria"/>
</dbReference>
<dbReference type="RefSeq" id="WP_013382868.1">
    <property type="nucleotide sequence ID" value="NC_017384.1"/>
</dbReference>
<dbReference type="InterPro" id="IPR036900">
    <property type="entry name" value="A-D-PHexomutase_C_sf"/>
</dbReference>
<evidence type="ECO:0000313" key="12">
    <source>
        <dbReference type="EMBL" id="AEM42212.1"/>
    </source>
</evidence>
<dbReference type="SUPFAM" id="SSF55957">
    <property type="entry name" value="Phosphoglucomutase, C-terminal domain"/>
    <property type="match status" value="1"/>
</dbReference>
<comment type="similarity">
    <text evidence="2 7">Belongs to the phosphohexose mutase family.</text>
</comment>
<feature type="domain" description="Alpha-D-phosphohexomutase alpha/beta/alpha" evidence="9">
    <location>
        <begin position="4"/>
        <end position="122"/>
    </location>
</feature>
<dbReference type="PROSITE" id="PS00710">
    <property type="entry name" value="PGM_PMM"/>
    <property type="match status" value="1"/>
</dbReference>
<evidence type="ECO:0000313" key="13">
    <source>
        <dbReference type="Proteomes" id="UP000000692"/>
    </source>
</evidence>
<comment type="cofactor">
    <cofactor evidence="1">
        <name>Mg(2+)</name>
        <dbReference type="ChEBI" id="CHEBI:18420"/>
    </cofactor>
</comment>
<keyword evidence="3" id="KW-0597">Phosphoprotein</keyword>
<dbReference type="PROSITE" id="PS51257">
    <property type="entry name" value="PROKAR_LIPOPROTEIN"/>
    <property type="match status" value="1"/>
</dbReference>
<dbReference type="EC" id="5.4.2.8" evidence="12"/>
<reference evidence="12 13" key="1">
    <citation type="journal article" date="2011" name="J. Bacteriol.">
        <title>Complete genome sequence of the industrial strain Ketogulonicigenium vulgare WSH-001.</title>
        <authorList>
            <person name="Liu L."/>
            <person name="Li Y."/>
            <person name="Zhang J."/>
            <person name="Zhou Z."/>
            <person name="Liu J."/>
            <person name="Li X."/>
            <person name="Zhou J."/>
            <person name="Du G."/>
            <person name="Wang L."/>
            <person name="Chen J."/>
        </authorList>
    </citation>
    <scope>NUCLEOTIDE SEQUENCE [LARGE SCALE GENOMIC DNA]</scope>
    <source>
        <strain evidence="12 13">WSH-001</strain>
    </source>
</reference>
<keyword evidence="6 12" id="KW-0413">Isomerase</keyword>
<dbReference type="PATRIC" id="fig|759362.5.peg.2467"/>
<evidence type="ECO:0000259" key="8">
    <source>
        <dbReference type="Pfam" id="PF00408"/>
    </source>
</evidence>
<dbReference type="InterPro" id="IPR005846">
    <property type="entry name" value="A-D-PHexomutase_a/b/a-III"/>
</dbReference>
<evidence type="ECO:0000259" key="10">
    <source>
        <dbReference type="Pfam" id="PF02879"/>
    </source>
</evidence>
<dbReference type="InterPro" id="IPR050060">
    <property type="entry name" value="Phosphoglucosamine_mutase"/>
</dbReference>
<dbReference type="InterPro" id="IPR016066">
    <property type="entry name" value="A-D-PHexomutase_CS"/>
</dbReference>
<feature type="domain" description="Alpha-D-phosphohexomutase C-terminal" evidence="8">
    <location>
        <begin position="397"/>
        <end position="438"/>
    </location>
</feature>
<dbReference type="Pfam" id="PF00408">
    <property type="entry name" value="PGM_PMM_IV"/>
    <property type="match status" value="1"/>
</dbReference>
<dbReference type="Gene3D" id="3.30.310.50">
    <property type="entry name" value="Alpha-D-phosphohexomutase, C-terminal domain"/>
    <property type="match status" value="1"/>
</dbReference>
<evidence type="ECO:0000256" key="6">
    <source>
        <dbReference type="ARBA" id="ARBA00023235"/>
    </source>
</evidence>
<accession>F9Y722</accession>
<feature type="domain" description="Alpha-D-phosphohexomutase alpha/beta/alpha" evidence="10">
    <location>
        <begin position="145"/>
        <end position="241"/>
    </location>
</feature>
<dbReference type="Gene3D" id="3.40.120.10">
    <property type="entry name" value="Alpha-D-Glucose-1,6-Bisphosphate, subunit A, domain 3"/>
    <property type="match status" value="3"/>
</dbReference>
<dbReference type="PANTHER" id="PTHR42946">
    <property type="entry name" value="PHOSPHOHEXOSE MUTASE"/>
    <property type="match status" value="1"/>
</dbReference>
<proteinExistence type="inferred from homology"/>
<dbReference type="OrthoDB" id="9803322at2"/>
<dbReference type="AlphaFoldDB" id="F9Y722"/>
<name>F9Y722_KETVW</name>
<evidence type="ECO:0000256" key="1">
    <source>
        <dbReference type="ARBA" id="ARBA00001946"/>
    </source>
</evidence>
<evidence type="ECO:0000259" key="11">
    <source>
        <dbReference type="Pfam" id="PF02880"/>
    </source>
</evidence>
<evidence type="ECO:0000256" key="3">
    <source>
        <dbReference type="ARBA" id="ARBA00022553"/>
    </source>
</evidence>
<evidence type="ECO:0000256" key="2">
    <source>
        <dbReference type="ARBA" id="ARBA00010231"/>
    </source>
</evidence>
<dbReference type="InterPro" id="IPR005844">
    <property type="entry name" value="A-D-PHexomutase_a/b/a-I"/>
</dbReference>
<evidence type="ECO:0000259" key="9">
    <source>
        <dbReference type="Pfam" id="PF02878"/>
    </source>
</evidence>
<gene>
    <name evidence="12" type="primary">noeK</name>
    <name evidence="12" type="ordered locus">KVU_2372</name>
</gene>
<dbReference type="GO" id="GO:0000287">
    <property type="term" value="F:magnesium ion binding"/>
    <property type="evidence" value="ECO:0007669"/>
    <property type="project" value="InterPro"/>
</dbReference>
<sequence length="460" mass="47990">MVPKFGTSGLRGRADALTADCITAYIQAFVAACPIGNGVFVARDLRESAPRIAKDVIAALRQTGITVTDCGCAMTPALALASSRAGAAAIMVTGSHIPAAYNGLKFYTPMGEITKIDEAAILAALGGPAITRPLGPLRYTDISAAYRTRYTTAFGTAALVGRRVGVWSHSAVGRDDLIAILRALGAEVVEFGRADHFIAVDTEAVTDTTRARLRAAARMYRLDAILSMDGDGDRPLMTDAGGTLIAGDILGQITARALGATSVVTPISSNTGVEALDLHVLRTRIGSPYVIAGMQAQPRAIGYEANGGVLLGYDAQCAGPLPALMTRDSLLPMLVALIAAAGGTLAARVRAEPARFTASGLLPDIDPCAAQRLIADLQADSRAFLAPFGLEPAYINRMDGLRITALCGQILHIRPSGNAPELRLYTEAASPRSAARLLKAGLQHLKARLVQQVVIGVADL</sequence>
<dbReference type="Proteomes" id="UP000000692">
    <property type="component" value="Chromosome"/>
</dbReference>
<organism evidence="12 13">
    <name type="scientific">Ketogulonicigenium vulgare (strain WSH-001)</name>
    <dbReference type="NCBI Taxonomy" id="759362"/>
    <lineage>
        <taxon>Bacteria</taxon>
        <taxon>Pseudomonadati</taxon>
        <taxon>Pseudomonadota</taxon>
        <taxon>Alphaproteobacteria</taxon>
        <taxon>Rhodobacterales</taxon>
        <taxon>Roseobacteraceae</taxon>
        <taxon>Ketogulonicigenium</taxon>
    </lineage>
</organism>
<protein>
    <submittedName>
        <fullName evidence="12">Phosphoglucomutase/phosphomannomutase alpha/beta/alpha domain I</fullName>
        <ecNumber evidence="12">5.4.2.8</ecNumber>
    </submittedName>
</protein>
<feature type="domain" description="Alpha-D-phosphohexomutase alpha/beta/alpha" evidence="11">
    <location>
        <begin position="248"/>
        <end position="353"/>
    </location>
</feature>
<dbReference type="SUPFAM" id="SSF53738">
    <property type="entry name" value="Phosphoglucomutase, first 3 domains"/>
    <property type="match status" value="3"/>
</dbReference>
<dbReference type="GO" id="GO:0005975">
    <property type="term" value="P:carbohydrate metabolic process"/>
    <property type="evidence" value="ECO:0007669"/>
    <property type="project" value="InterPro"/>
</dbReference>
<dbReference type="GO" id="GO:0004615">
    <property type="term" value="F:phosphomannomutase activity"/>
    <property type="evidence" value="ECO:0007669"/>
    <property type="project" value="UniProtKB-EC"/>
</dbReference>
<dbReference type="EMBL" id="CP002018">
    <property type="protein sequence ID" value="AEM42212.1"/>
    <property type="molecule type" value="Genomic_DNA"/>
</dbReference>
<dbReference type="InterPro" id="IPR005845">
    <property type="entry name" value="A-D-PHexomutase_a/b/a-II"/>
</dbReference>